<evidence type="ECO:0000313" key="3">
    <source>
        <dbReference type="EMBL" id="ALO42643.1"/>
    </source>
</evidence>
<evidence type="ECO:0000256" key="1">
    <source>
        <dbReference type="SAM" id="Phobius"/>
    </source>
</evidence>
<dbReference type="Pfam" id="PF01757">
    <property type="entry name" value="Acyl_transf_3"/>
    <property type="match status" value="1"/>
</dbReference>
<evidence type="ECO:0000259" key="2">
    <source>
        <dbReference type="Pfam" id="PF01757"/>
    </source>
</evidence>
<dbReference type="InterPro" id="IPR050879">
    <property type="entry name" value="Acyltransferase_3"/>
</dbReference>
<dbReference type="RefSeq" id="WP_058030338.1">
    <property type="nucleotide sequence ID" value="NZ_CP013187.1"/>
</dbReference>
<dbReference type="GO" id="GO:0000271">
    <property type="term" value="P:polysaccharide biosynthetic process"/>
    <property type="evidence" value="ECO:0007669"/>
    <property type="project" value="TreeGrafter"/>
</dbReference>
<feature type="transmembrane region" description="Helical" evidence="1">
    <location>
        <begin position="121"/>
        <end position="141"/>
    </location>
</feature>
<dbReference type="STRING" id="161398.PP2015_2146"/>
<proteinExistence type="predicted"/>
<dbReference type="PATRIC" id="fig|161398.10.peg.2183"/>
<feature type="transmembrane region" description="Helical" evidence="1">
    <location>
        <begin position="270"/>
        <end position="292"/>
    </location>
</feature>
<dbReference type="OrthoDB" id="9767863at2"/>
<dbReference type="GO" id="GO:0016747">
    <property type="term" value="F:acyltransferase activity, transferring groups other than amino-acyl groups"/>
    <property type="evidence" value="ECO:0007669"/>
    <property type="project" value="InterPro"/>
</dbReference>
<dbReference type="InterPro" id="IPR002656">
    <property type="entry name" value="Acyl_transf_3_dom"/>
</dbReference>
<feature type="transmembrane region" description="Helical" evidence="1">
    <location>
        <begin position="238"/>
        <end position="258"/>
    </location>
</feature>
<evidence type="ECO:0000313" key="4">
    <source>
        <dbReference type="Proteomes" id="UP000061457"/>
    </source>
</evidence>
<dbReference type="PANTHER" id="PTHR23028">
    <property type="entry name" value="ACETYLTRANSFERASE"/>
    <property type="match status" value="1"/>
</dbReference>
<sequence length="334" mass="38187">MQIRRLNTIRALAAIIVLITHFSDKTDWLGGILGGRAGQYGVMLFFMLSGFLMAYLYADKPFNTVKVKTYLMARIARVLPLYLLVVLVSFGTLQLGFQSLYNIPDGSAMVSHLLFLKGDSVLWTIAPEIHFYLLFVLLWGIAQWRFGYVHLLVFICLLGLFLSNFPRPIGQLFELAYDLHIFRSLPYFLVGVLFGLHYDKAHIPDYLKSHGFVLMLGGIVLLYPDLSPVRFNSVYRMWLSYEVLLMMSAIFFALVYLVPDKNVILENKLGDFLGKISFSLYLLHMPILTQVVKLEISILMQLWVFIGLSVLAATLSYQLLERPVAKLIRCRVQP</sequence>
<feature type="domain" description="Acyltransferase 3" evidence="2">
    <location>
        <begin position="5"/>
        <end position="317"/>
    </location>
</feature>
<keyword evidence="1" id="KW-1133">Transmembrane helix</keyword>
<organism evidence="3 4">
    <name type="scientific">Pseudoalteromonas phenolica</name>
    <dbReference type="NCBI Taxonomy" id="161398"/>
    <lineage>
        <taxon>Bacteria</taxon>
        <taxon>Pseudomonadati</taxon>
        <taxon>Pseudomonadota</taxon>
        <taxon>Gammaproteobacteria</taxon>
        <taxon>Alteromonadales</taxon>
        <taxon>Pseudoalteromonadaceae</taxon>
        <taxon>Pseudoalteromonas</taxon>
    </lineage>
</organism>
<keyword evidence="1" id="KW-0472">Membrane</keyword>
<name>A0A0S2K3K0_9GAMM</name>
<feature type="transmembrane region" description="Helical" evidence="1">
    <location>
        <begin position="298"/>
        <end position="320"/>
    </location>
</feature>
<keyword evidence="3" id="KW-0808">Transferase</keyword>
<gene>
    <name evidence="3" type="ORF">PP2015_2146</name>
</gene>
<dbReference type="EMBL" id="CP013187">
    <property type="protein sequence ID" value="ALO42643.1"/>
    <property type="molecule type" value="Genomic_DNA"/>
</dbReference>
<keyword evidence="1" id="KW-0812">Transmembrane</keyword>
<dbReference type="GO" id="GO:0016020">
    <property type="term" value="C:membrane"/>
    <property type="evidence" value="ECO:0007669"/>
    <property type="project" value="TreeGrafter"/>
</dbReference>
<accession>A0A0S2K3K0</accession>
<dbReference type="KEGG" id="pphe:PP2015_2146"/>
<feature type="transmembrane region" description="Helical" evidence="1">
    <location>
        <begin position="39"/>
        <end position="58"/>
    </location>
</feature>
<reference evidence="4" key="1">
    <citation type="submission" date="2015-11" db="EMBL/GenBank/DDBJ databases">
        <authorList>
            <person name="Kim K.M."/>
        </authorList>
    </citation>
    <scope>NUCLEOTIDE SEQUENCE [LARGE SCALE GENOMIC DNA]</scope>
    <source>
        <strain evidence="4">KCTC 12086</strain>
    </source>
</reference>
<keyword evidence="4" id="KW-1185">Reference proteome</keyword>
<keyword evidence="3" id="KW-0012">Acyltransferase</keyword>
<feature type="transmembrane region" description="Helical" evidence="1">
    <location>
        <begin position="148"/>
        <end position="169"/>
    </location>
</feature>
<feature type="transmembrane region" description="Helical" evidence="1">
    <location>
        <begin position="210"/>
        <end position="226"/>
    </location>
</feature>
<dbReference type="PANTHER" id="PTHR23028:SF131">
    <property type="entry name" value="BLR2367 PROTEIN"/>
    <property type="match status" value="1"/>
</dbReference>
<dbReference type="AlphaFoldDB" id="A0A0S2K3K0"/>
<feature type="transmembrane region" description="Helical" evidence="1">
    <location>
        <begin position="79"/>
        <end position="101"/>
    </location>
</feature>
<dbReference type="Proteomes" id="UP000061457">
    <property type="component" value="Chromosome I"/>
</dbReference>
<feature type="transmembrane region" description="Helical" evidence="1">
    <location>
        <begin position="181"/>
        <end position="198"/>
    </location>
</feature>
<protein>
    <submittedName>
        <fullName evidence="3">Acyltransferase</fullName>
    </submittedName>
</protein>